<dbReference type="PANTHER" id="PTHR21015">
    <property type="entry name" value="UDP-N-ACETYLGLUCOSAMINE--N-ACETYLMURAMYL-(PENTAPEPTIDE) PYROPHOSPHORYL-UNDECAPRENOL N-ACETYLGLUCOSAMINE TRANSFERASE 1"/>
    <property type="match status" value="1"/>
</dbReference>
<dbReference type="PANTHER" id="PTHR21015:SF22">
    <property type="entry name" value="GLYCOSYLTRANSFERASE"/>
    <property type="match status" value="1"/>
</dbReference>
<protein>
    <submittedName>
        <fullName evidence="3">Glycosyltransferase</fullName>
    </submittedName>
</protein>
<dbReference type="SUPFAM" id="SSF53756">
    <property type="entry name" value="UDP-Glycosyltransferase/glycogen phosphorylase"/>
    <property type="match status" value="1"/>
</dbReference>
<evidence type="ECO:0000256" key="1">
    <source>
        <dbReference type="ARBA" id="ARBA00022679"/>
    </source>
</evidence>
<sequence length="424" mass="45278">MARYLLPVSPLSGHVMPMVRIGAHLAGLGHEITVLTGADHHAAAEAAGLRVAPVPVAATDAPSGGRTWLPALLRRYLAGRAELRSMFVAPMHDQYRAVSRLLAGEHFDAVLTDVGFTGVLPLLLGTRSRPSILVCNVSPLTLSSRDTPPFGMGWSPQPNEDYRPMTAFAHRVLFRGVQNDFHRALRSAGAEPAPTFVAEWLRAADAILQLSVPGLEYPRSDLPDNVSFVGPVLPITDREFARPSWWSELAGRRTVVHVTQGTFDNADPNRLLLPTLLGLADRDDLLVVASTGRRDTRALRDLAPPNAVVTEWVPYSELMPHVDVVVTNGGFGGVHHALSHGVPLVVAGETSDKSEVAARVDYAGVGVNVGTGNPSAAQVAAAVERVLGEPSYRSAARRLSAEIAATTPLDTVADRLADSHAVTR</sequence>
<gene>
    <name evidence="3" type="ORF">NM203_01360</name>
</gene>
<dbReference type="RefSeq" id="WP_255057796.1">
    <property type="nucleotide sequence ID" value="NZ_JANDBD010000001.1"/>
</dbReference>
<dbReference type="Pfam" id="PF06722">
    <property type="entry name" value="EryCIII-like_C"/>
    <property type="match status" value="1"/>
</dbReference>
<dbReference type="Gene3D" id="3.40.50.2000">
    <property type="entry name" value="Glycogen Phosphorylase B"/>
    <property type="match status" value="2"/>
</dbReference>
<name>A0ABT1LV95_9MYCO</name>
<dbReference type="CDD" id="cd03784">
    <property type="entry name" value="GT1_Gtf-like"/>
    <property type="match status" value="1"/>
</dbReference>
<dbReference type="Proteomes" id="UP001651690">
    <property type="component" value="Unassembled WGS sequence"/>
</dbReference>
<keyword evidence="4" id="KW-1185">Reference proteome</keyword>
<dbReference type="EMBL" id="JANDBD010000001">
    <property type="protein sequence ID" value="MCP9270828.1"/>
    <property type="molecule type" value="Genomic_DNA"/>
</dbReference>
<dbReference type="InterPro" id="IPR002213">
    <property type="entry name" value="UDP_glucos_trans"/>
</dbReference>
<organism evidence="3 4">
    <name type="scientific">Mycolicibacterium arenosum</name>
    <dbReference type="NCBI Taxonomy" id="2952157"/>
    <lineage>
        <taxon>Bacteria</taxon>
        <taxon>Bacillati</taxon>
        <taxon>Actinomycetota</taxon>
        <taxon>Actinomycetes</taxon>
        <taxon>Mycobacteriales</taxon>
        <taxon>Mycobacteriaceae</taxon>
        <taxon>Mycolicibacterium</taxon>
    </lineage>
</organism>
<evidence type="ECO:0000259" key="2">
    <source>
        <dbReference type="Pfam" id="PF06722"/>
    </source>
</evidence>
<comment type="caution">
    <text evidence="3">The sequence shown here is derived from an EMBL/GenBank/DDBJ whole genome shotgun (WGS) entry which is preliminary data.</text>
</comment>
<dbReference type="InterPro" id="IPR010610">
    <property type="entry name" value="EryCIII-like_C"/>
</dbReference>
<evidence type="ECO:0000313" key="4">
    <source>
        <dbReference type="Proteomes" id="UP001651690"/>
    </source>
</evidence>
<feature type="domain" description="Erythromycin biosynthesis protein CIII-like C-terminal" evidence="2">
    <location>
        <begin position="287"/>
        <end position="415"/>
    </location>
</feature>
<evidence type="ECO:0000313" key="3">
    <source>
        <dbReference type="EMBL" id="MCP9270828.1"/>
    </source>
</evidence>
<keyword evidence="1" id="KW-0808">Transferase</keyword>
<accession>A0ABT1LV95</accession>
<proteinExistence type="predicted"/>
<reference evidence="3 4" key="1">
    <citation type="submission" date="2022-06" db="EMBL/GenBank/DDBJ databases">
        <title>Mycolicibacterium sp. CAU 1645 isolated from seawater.</title>
        <authorList>
            <person name="Kim W."/>
        </authorList>
    </citation>
    <scope>NUCLEOTIDE SEQUENCE [LARGE SCALE GENOMIC DNA]</scope>
    <source>
        <strain evidence="3 4">CAU 1645</strain>
    </source>
</reference>